<name>A0A101NHS6_9ACTN</name>
<sequence length="222" mass="24182">MGGSGVTSPRPGQWVGPAEAVLPVYSELRRRGIQCYLLHAFQPDASDRPERYGALLSLIPETEANLRADFPALLETDDGRVALANQSTLDLLAPVTKGVEWTGRADGPLSELAAAPSLPEPVLLVTAFNFDQGTTGSWMIAHDGRMVLTESNLKFLHEHGMAWSDSYMVKGERYPVAPFLMFAGRVSDLLLSRGVEFSDPPIYVIDRAVADSVDTGDEEHRS</sequence>
<accession>A0A101NHS6</accession>
<proteinExistence type="predicted"/>
<dbReference type="Proteomes" id="UP000054241">
    <property type="component" value="Unassembled WGS sequence"/>
</dbReference>
<protein>
    <submittedName>
        <fullName evidence="1">Uncharacterized protein</fullName>
    </submittedName>
</protein>
<evidence type="ECO:0000313" key="2">
    <source>
        <dbReference type="Proteomes" id="UP000054241"/>
    </source>
</evidence>
<gene>
    <name evidence="1" type="ORF">AQI88_27770</name>
</gene>
<dbReference type="STRING" id="67285.AQI88_27770"/>
<evidence type="ECO:0000313" key="1">
    <source>
        <dbReference type="EMBL" id="KUM93181.1"/>
    </source>
</evidence>
<reference evidence="1 2" key="1">
    <citation type="submission" date="2015-10" db="EMBL/GenBank/DDBJ databases">
        <title>Draft genome sequence of Streptomyces cellostaticus DSM 40189, type strain for the species Streptomyces cellostaticus.</title>
        <authorList>
            <person name="Ruckert C."/>
            <person name="Winkler A."/>
            <person name="Kalinowski J."/>
            <person name="Kampfer P."/>
            <person name="Glaeser S."/>
        </authorList>
    </citation>
    <scope>NUCLEOTIDE SEQUENCE [LARGE SCALE GENOMIC DNA]</scope>
    <source>
        <strain evidence="1 2">DSM 40189</strain>
    </source>
</reference>
<organism evidence="1 2">
    <name type="scientific">Streptomyces cellostaticus</name>
    <dbReference type="NCBI Taxonomy" id="67285"/>
    <lineage>
        <taxon>Bacteria</taxon>
        <taxon>Bacillati</taxon>
        <taxon>Actinomycetota</taxon>
        <taxon>Actinomycetes</taxon>
        <taxon>Kitasatosporales</taxon>
        <taxon>Streptomycetaceae</taxon>
        <taxon>Streptomyces</taxon>
    </lineage>
</organism>
<comment type="caution">
    <text evidence="1">The sequence shown here is derived from an EMBL/GenBank/DDBJ whole genome shotgun (WGS) entry which is preliminary data.</text>
</comment>
<dbReference type="EMBL" id="LMWL01000051">
    <property type="protein sequence ID" value="KUM93181.1"/>
    <property type="molecule type" value="Genomic_DNA"/>
</dbReference>
<dbReference type="AlphaFoldDB" id="A0A101NHS6"/>
<keyword evidence="2" id="KW-1185">Reference proteome</keyword>